<dbReference type="NCBIfam" id="TIGR03517">
    <property type="entry name" value="GldM_gliding"/>
    <property type="match status" value="1"/>
</dbReference>
<feature type="transmembrane region" description="Helical" evidence="1">
    <location>
        <begin position="12"/>
        <end position="28"/>
    </location>
</feature>
<feature type="domain" description="Gliding motility-associated protein GldM N-terminal" evidence="3">
    <location>
        <begin position="31"/>
        <end position="218"/>
    </location>
</feature>
<name>I4A0X6_ORNRL</name>
<dbReference type="InterPro" id="IPR019859">
    <property type="entry name" value="Motility-assoc_prot_GldM"/>
</dbReference>
<evidence type="ECO:0000313" key="6">
    <source>
        <dbReference type="EMBL" id="AFL97610.1"/>
    </source>
</evidence>
<dbReference type="KEGG" id="orh:Ornrh_1437"/>
<gene>
    <name evidence="6" type="ordered locus">Ornrh_1437</name>
</gene>
<dbReference type="Pfam" id="PF12080">
    <property type="entry name" value="GldM_4th"/>
    <property type="match status" value="1"/>
</dbReference>
<dbReference type="Pfam" id="PF12081">
    <property type="entry name" value="GldM_1st"/>
    <property type="match status" value="1"/>
</dbReference>
<protein>
    <submittedName>
        <fullName evidence="6">Gliding motility-associated protein GldM</fullName>
    </submittedName>
</protein>
<dbReference type="EMBL" id="CP003283">
    <property type="protein sequence ID" value="AFL97610.1"/>
    <property type="molecule type" value="Genomic_DNA"/>
</dbReference>
<sequence>MAKGKLPPRQKMINLMYLIFIAMMAMQIDREVLRSFEGVNTSLTDASALASENNNTFYEQIKNKAKDDADYQKVQAKAEEVRAKSNEVFEAIEAVKQQLIAETGYVAPKDGEQETSYNSLQNTDAVTNLFFRSQEPSKTGAELKNKINQYHDFMLGQYTSETDKSRVNKLFSTEGNAKKEWLYRMFYNQPMVAALTNLSKIQSDVRTEEGNLVRNLLADKLQDEIELKAFQPIVDIPPIVKKGEKVLANIAFGAYDNSLQGTVTANGRSIALTNGRATFDLNTSTDGTQTIRGTMTYKKPDGSTETMPFERTYQVVSETLAKAPTGGSISADKMNVVYRGVTNPITATINGADGPINMTASTGSLSGSNGKYNYRVSSGNTVVFTASAKTSSGAVVTEKKEFRIKPVPPPQGQIRGKNALTTSVSSLSRLTVDAAIPNFEFPVSFTVKSFKVKVPGQKTVSVSGNSLSGADRVLKNVKPGDAVNIFDIEATASGLDGRIPNISPVVIDVQ</sequence>
<feature type="domain" description="Gliding motility-associated protein GldM second immunoglobulin-like" evidence="5">
    <location>
        <begin position="329"/>
        <end position="405"/>
    </location>
</feature>
<keyword evidence="7" id="KW-1185">Reference proteome</keyword>
<evidence type="ECO:0000259" key="3">
    <source>
        <dbReference type="Pfam" id="PF12081"/>
    </source>
</evidence>
<dbReference type="Proteomes" id="UP000006051">
    <property type="component" value="Chromosome"/>
</dbReference>
<feature type="domain" description="Gliding motility-associated protein GldM first immunoglobulin-like" evidence="4">
    <location>
        <begin position="222"/>
        <end position="316"/>
    </location>
</feature>
<dbReference type="InterPro" id="IPR022720">
    <property type="entry name" value="Motility-assoc_prot_GldM_N"/>
</dbReference>
<dbReference type="GeneID" id="71568772"/>
<keyword evidence="1" id="KW-0812">Transmembrane</keyword>
<keyword evidence="1" id="KW-1133">Transmembrane helix</keyword>
<reference evidence="6 7" key="1">
    <citation type="submission" date="2012-06" db="EMBL/GenBank/DDBJ databases">
        <title>The complete genome of Ornithobacterium rhinotracheale DSM 15997.</title>
        <authorList>
            <consortium name="US DOE Joint Genome Institute (JGI-PGF)"/>
            <person name="Lucas S."/>
            <person name="Copeland A."/>
            <person name="Lapidus A."/>
            <person name="Goodwin L."/>
            <person name="Pitluck S."/>
            <person name="Peters L."/>
            <person name="Mikhailova N."/>
            <person name="Teshima H."/>
            <person name="Kyrpides N."/>
            <person name="Mavromatis K."/>
            <person name="Pagani I."/>
            <person name="Ivanova N."/>
            <person name="Ovchinnikova G."/>
            <person name="Zeytun A."/>
            <person name="Detter J.C."/>
            <person name="Han C."/>
            <person name="Land M."/>
            <person name="Hauser L."/>
            <person name="Markowitz V."/>
            <person name="Cheng J.-F."/>
            <person name="Hugenholtz P."/>
            <person name="Woyke T."/>
            <person name="Wu D."/>
            <person name="Lang E."/>
            <person name="Kopitz M."/>
            <person name="Brambilla E."/>
            <person name="Klenk H.-P."/>
            <person name="Eisen J.A."/>
        </authorList>
    </citation>
    <scope>NUCLEOTIDE SEQUENCE [LARGE SCALE GENOMIC DNA]</scope>
    <source>
        <strain evidence="7">ATCC 51463 / DSM 15997 / CCUG 23171 / LMG 9086</strain>
    </source>
</reference>
<evidence type="ECO:0000313" key="7">
    <source>
        <dbReference type="Proteomes" id="UP000006051"/>
    </source>
</evidence>
<dbReference type="Pfam" id="PF21602">
    <property type="entry name" value="GldM_3rd"/>
    <property type="match status" value="1"/>
</dbReference>
<evidence type="ECO:0000259" key="2">
    <source>
        <dbReference type="Pfam" id="PF12080"/>
    </source>
</evidence>
<evidence type="ECO:0000259" key="5">
    <source>
        <dbReference type="Pfam" id="PF21602"/>
    </source>
</evidence>
<dbReference type="GeneID" id="97258088"/>
<evidence type="ECO:0000256" key="1">
    <source>
        <dbReference type="SAM" id="Phobius"/>
    </source>
</evidence>
<dbReference type="Pfam" id="PF21601">
    <property type="entry name" value="GldM_2nd"/>
    <property type="match status" value="1"/>
</dbReference>
<feature type="domain" description="Gliding motility-associated protein GldM C-terminal" evidence="2">
    <location>
        <begin position="408"/>
        <end position="510"/>
    </location>
</feature>
<dbReference type="InterPro" id="IPR048406">
    <property type="entry name" value="GldM_Ig-like-2"/>
</dbReference>
<proteinExistence type="predicted"/>
<dbReference type="InterPro" id="IPR022719">
    <property type="entry name" value="Motility-assoc_prot_GldM_C"/>
</dbReference>
<dbReference type="HOGENOM" id="CLU_039600_0_0_10"/>
<dbReference type="PATRIC" id="fig|867902.3.peg.1408"/>
<dbReference type="InterPro" id="IPR048405">
    <property type="entry name" value="GldM_Ig-like-1"/>
</dbReference>
<accession>I4A0X6</accession>
<organism evidence="6 7">
    <name type="scientific">Ornithobacterium rhinotracheale (strain ATCC 51463 / DSM 15997 / CCUG 23171 / CIP 104009 / LMG 9086)</name>
    <dbReference type="NCBI Taxonomy" id="867902"/>
    <lineage>
        <taxon>Bacteria</taxon>
        <taxon>Pseudomonadati</taxon>
        <taxon>Bacteroidota</taxon>
        <taxon>Flavobacteriia</taxon>
        <taxon>Flavobacteriales</taxon>
        <taxon>Weeksellaceae</taxon>
        <taxon>Ornithobacterium</taxon>
    </lineage>
</organism>
<dbReference type="AlphaFoldDB" id="I4A0X6"/>
<dbReference type="eggNOG" id="ENOG502Z7S0">
    <property type="taxonomic scope" value="Bacteria"/>
</dbReference>
<dbReference type="RefSeq" id="WP_014791172.1">
    <property type="nucleotide sequence ID" value="NC_018016.1"/>
</dbReference>
<evidence type="ECO:0000259" key="4">
    <source>
        <dbReference type="Pfam" id="PF21601"/>
    </source>
</evidence>
<keyword evidence="1" id="KW-0472">Membrane</keyword>
<dbReference type="STRING" id="867902.Ornrh_1437"/>